<keyword evidence="2 4" id="KW-0378">Hydrolase</keyword>
<reference evidence="6 7" key="1">
    <citation type="submission" date="2016-10" db="EMBL/GenBank/DDBJ databases">
        <authorList>
            <person name="de Groot N.N."/>
        </authorList>
    </citation>
    <scope>NUCLEOTIDE SEQUENCE [LARGE SCALE GENOMIC DNA]</scope>
    <source>
        <strain evidence="6 7">DSM 25383</strain>
    </source>
</reference>
<dbReference type="PANTHER" id="PTHR31339">
    <property type="entry name" value="PECTIN LYASE-RELATED"/>
    <property type="match status" value="1"/>
</dbReference>
<proteinExistence type="inferred from homology"/>
<dbReference type="Pfam" id="PF00295">
    <property type="entry name" value="Glyco_hydro_28"/>
    <property type="match status" value="1"/>
</dbReference>
<feature type="chain" id="PRO_5010256438" evidence="5">
    <location>
        <begin position="21"/>
        <end position="476"/>
    </location>
</feature>
<evidence type="ECO:0000256" key="2">
    <source>
        <dbReference type="ARBA" id="ARBA00022801"/>
    </source>
</evidence>
<evidence type="ECO:0000313" key="6">
    <source>
        <dbReference type="EMBL" id="SEA79602.1"/>
    </source>
</evidence>
<keyword evidence="5" id="KW-0732">Signal</keyword>
<name>A0A1H4E5F4_9BACT</name>
<dbReference type="Gene3D" id="2.160.20.10">
    <property type="entry name" value="Single-stranded right-handed beta-helix, Pectin lyase-like"/>
    <property type="match status" value="1"/>
</dbReference>
<dbReference type="Proteomes" id="UP000183253">
    <property type="component" value="Unassembled WGS sequence"/>
</dbReference>
<keyword evidence="3 4" id="KW-0326">Glycosidase</keyword>
<evidence type="ECO:0000313" key="7">
    <source>
        <dbReference type="Proteomes" id="UP000183253"/>
    </source>
</evidence>
<evidence type="ECO:0000256" key="1">
    <source>
        <dbReference type="ARBA" id="ARBA00008834"/>
    </source>
</evidence>
<accession>A0A1H4E5F4</accession>
<dbReference type="InterPro" id="IPR011050">
    <property type="entry name" value="Pectin_lyase_fold/virulence"/>
</dbReference>
<feature type="signal peptide" evidence="5">
    <location>
        <begin position="1"/>
        <end position="20"/>
    </location>
</feature>
<evidence type="ECO:0000256" key="4">
    <source>
        <dbReference type="RuleBase" id="RU361169"/>
    </source>
</evidence>
<dbReference type="InterPro" id="IPR051801">
    <property type="entry name" value="GH28_Enzymes"/>
</dbReference>
<dbReference type="GO" id="GO:0004650">
    <property type="term" value="F:polygalacturonase activity"/>
    <property type="evidence" value="ECO:0007669"/>
    <property type="project" value="InterPro"/>
</dbReference>
<keyword evidence="7" id="KW-1185">Reference proteome</keyword>
<dbReference type="EMBL" id="FNRI01000006">
    <property type="protein sequence ID" value="SEA79602.1"/>
    <property type="molecule type" value="Genomic_DNA"/>
</dbReference>
<dbReference type="InterPro" id="IPR012334">
    <property type="entry name" value="Pectin_lyas_fold"/>
</dbReference>
<dbReference type="PANTHER" id="PTHR31339:SF9">
    <property type="entry name" value="PLASMIN AND FIBRONECTIN-BINDING PROTEIN A"/>
    <property type="match status" value="1"/>
</dbReference>
<dbReference type="RefSeq" id="WP_010266454.1">
    <property type="nucleotide sequence ID" value="NZ_CAEG01000021.1"/>
</dbReference>
<gene>
    <name evidence="6" type="ORF">SAMN05444145_106171</name>
</gene>
<evidence type="ECO:0000256" key="3">
    <source>
        <dbReference type="ARBA" id="ARBA00023295"/>
    </source>
</evidence>
<dbReference type="OrthoDB" id="9795222at2"/>
<dbReference type="InterPro" id="IPR000743">
    <property type="entry name" value="Glyco_hydro_28"/>
</dbReference>
<dbReference type="SUPFAM" id="SSF51126">
    <property type="entry name" value="Pectin lyase-like"/>
    <property type="match status" value="1"/>
</dbReference>
<evidence type="ECO:0000256" key="5">
    <source>
        <dbReference type="SAM" id="SignalP"/>
    </source>
</evidence>
<protein>
    <submittedName>
        <fullName evidence="6">Glycosyl hydrolases family 28</fullName>
    </submittedName>
</protein>
<organism evidence="6 7">
    <name type="scientific">Alistipes timonensis JC136</name>
    <dbReference type="NCBI Taxonomy" id="1033731"/>
    <lineage>
        <taxon>Bacteria</taxon>
        <taxon>Pseudomonadati</taxon>
        <taxon>Bacteroidota</taxon>
        <taxon>Bacteroidia</taxon>
        <taxon>Bacteroidales</taxon>
        <taxon>Rikenellaceae</taxon>
        <taxon>Alistipes</taxon>
    </lineage>
</organism>
<dbReference type="AlphaFoldDB" id="A0A1H4E5F4"/>
<sequence length="476" mass="52270">MTKRLTILPALLLWTAAASAAGYEVRMNGAPQQVEPFKHYHYVSCTPEGAAEFTVTVPAAVSSAEVSPLSRGVEPSIEGSTVRFRLPEAGQYLVRLNDTAKLFIFAEKPALKVEGTSIMEYKGIDNTGTTNVTAAVQRAIDACAKKGRTLIFPAGEYLCGQLRLPSHAHLHLERGAVIRADASSAAAFESNDDVKTRRFIYVKDAKDIRITGLGAIDGSGRALREKFGDKARIRLLLAVNSSDLHFEGVMFRDPGSWNTQILLCRDVVLRNIKLMNDTELSNTDGFDPDASRNLLIENCFGYCSDDNVAVKTTGYSGYLDDAENITVRGCVFLTKKSSLKVGTETRGTRMSGITFEDNDVLESDRGMALYVSDGTALSDVRYLNNRFERNHPDSKRMMFQFSVNARRKDSPIGSIRGVEIRNCSFRVPFPKAPEIKCPARGDIEGIVFENLTVGGKKILAPEQIALKCINAEATFK</sequence>
<dbReference type="GO" id="GO:0005975">
    <property type="term" value="P:carbohydrate metabolic process"/>
    <property type="evidence" value="ECO:0007669"/>
    <property type="project" value="InterPro"/>
</dbReference>
<comment type="similarity">
    <text evidence="1 4">Belongs to the glycosyl hydrolase 28 family.</text>
</comment>
<dbReference type="STRING" id="1033731.SAMN05444145_106171"/>